<accession>A0ABN6DYN5</accession>
<dbReference type="Proteomes" id="UP001319827">
    <property type="component" value="Chromosome"/>
</dbReference>
<dbReference type="EMBL" id="AP024355">
    <property type="protein sequence ID" value="BCR05236.1"/>
    <property type="molecule type" value="Genomic_DNA"/>
</dbReference>
<gene>
    <name evidence="1" type="ORF">DESUT3_23050</name>
</gene>
<organism evidence="1 2">
    <name type="scientific">Desulfuromonas versatilis</name>
    <dbReference type="NCBI Taxonomy" id="2802975"/>
    <lineage>
        <taxon>Bacteria</taxon>
        <taxon>Pseudomonadati</taxon>
        <taxon>Thermodesulfobacteriota</taxon>
        <taxon>Desulfuromonadia</taxon>
        <taxon>Desulfuromonadales</taxon>
        <taxon>Desulfuromonadaceae</taxon>
        <taxon>Desulfuromonas</taxon>
    </lineage>
</organism>
<reference evidence="1 2" key="1">
    <citation type="journal article" date="2016" name="C (Basel)">
        <title>Selective Growth of and Electricity Production by Marine Exoelectrogenic Bacteria in Self-Aggregated Hydrogel of Microbially Reduced Graphene Oxide.</title>
        <authorList>
            <person name="Yoshida N."/>
            <person name="Goto Y."/>
            <person name="Miyata Y."/>
        </authorList>
    </citation>
    <scope>NUCLEOTIDE SEQUENCE [LARGE SCALE GENOMIC DNA]</scope>
    <source>
        <strain evidence="1 2">NIT-T3</strain>
    </source>
</reference>
<evidence type="ECO:0000313" key="2">
    <source>
        <dbReference type="Proteomes" id="UP001319827"/>
    </source>
</evidence>
<name>A0ABN6DYN5_9BACT</name>
<protein>
    <recommendedName>
        <fullName evidence="3">Leucine rich repeat variant</fullName>
    </recommendedName>
</protein>
<reference evidence="1 2" key="2">
    <citation type="journal article" date="2021" name="Int. J. Syst. Evol. Microbiol.">
        <title>Isolation and Polyphasic Characterization of Desulfuromonas versatilis sp. Nov., an Electrogenic Bacteria Capable of Versatile Metabolism Isolated from a Graphene Oxide-Reducing Enrichment Culture.</title>
        <authorList>
            <person name="Xie L."/>
            <person name="Yoshida N."/>
            <person name="Ishii S."/>
            <person name="Meng L."/>
        </authorList>
    </citation>
    <scope>NUCLEOTIDE SEQUENCE [LARGE SCALE GENOMIC DNA]</scope>
    <source>
        <strain evidence="1 2">NIT-T3</strain>
    </source>
</reference>
<sequence>MDEAAKRSGLDPALARRLQGALTAGGEELFQVITDPAPEVLRAALRNRSLTEDHLLALLKRRDLPEDLLKALYGLKISDSSRRIKLALARNPATPSQVMQAILPQLYLFELVGLCFLPGVTPDQKVAAERVILQRLPTTPLGTKITLARRATSVVTGELLKEGNSALMEACLSNPRLKEVSLFQFLNGANATPDAISSIARHPRWKSRPNLQMAILKNRKTPAIWFTLFLPGTRTPDLNNLLASRRLTPPQKKLVEEELGKRGVRRK</sequence>
<evidence type="ECO:0008006" key="3">
    <source>
        <dbReference type="Google" id="ProtNLM"/>
    </source>
</evidence>
<keyword evidence="2" id="KW-1185">Reference proteome</keyword>
<proteinExistence type="predicted"/>
<dbReference type="RefSeq" id="WP_221248659.1">
    <property type="nucleotide sequence ID" value="NZ_AP024355.1"/>
</dbReference>
<evidence type="ECO:0000313" key="1">
    <source>
        <dbReference type="EMBL" id="BCR05236.1"/>
    </source>
</evidence>